<evidence type="ECO:0000256" key="2">
    <source>
        <dbReference type="ARBA" id="ARBA00004240"/>
    </source>
</evidence>
<dbReference type="Proteomes" id="UP001633002">
    <property type="component" value="Unassembled WGS sequence"/>
</dbReference>
<proteinExistence type="predicted"/>
<dbReference type="GO" id="GO:0016020">
    <property type="term" value="C:membrane"/>
    <property type="evidence" value="ECO:0007669"/>
    <property type="project" value="UniProtKB-SubCell"/>
</dbReference>
<gene>
    <name evidence="7" type="ORF">R1sor_016131</name>
</gene>
<evidence type="ECO:0000256" key="4">
    <source>
        <dbReference type="ARBA" id="ARBA00022824"/>
    </source>
</evidence>
<evidence type="ECO:0000256" key="6">
    <source>
        <dbReference type="ARBA" id="ARBA00023136"/>
    </source>
</evidence>
<organism evidence="7 8">
    <name type="scientific">Riccia sorocarpa</name>
    <dbReference type="NCBI Taxonomy" id="122646"/>
    <lineage>
        <taxon>Eukaryota</taxon>
        <taxon>Viridiplantae</taxon>
        <taxon>Streptophyta</taxon>
        <taxon>Embryophyta</taxon>
        <taxon>Marchantiophyta</taxon>
        <taxon>Marchantiopsida</taxon>
        <taxon>Marchantiidae</taxon>
        <taxon>Marchantiales</taxon>
        <taxon>Ricciaceae</taxon>
        <taxon>Riccia</taxon>
    </lineage>
</organism>
<dbReference type="InterPro" id="IPR029058">
    <property type="entry name" value="AB_hydrolase_fold"/>
</dbReference>
<evidence type="ECO:0000313" key="7">
    <source>
        <dbReference type="EMBL" id="KAL3689822.1"/>
    </source>
</evidence>
<keyword evidence="6" id="KW-0472">Membrane</keyword>
<dbReference type="SUPFAM" id="SSF53474">
    <property type="entry name" value="alpha/beta-Hydrolases"/>
    <property type="match status" value="1"/>
</dbReference>
<dbReference type="GO" id="GO:0005783">
    <property type="term" value="C:endoplasmic reticulum"/>
    <property type="evidence" value="ECO:0007669"/>
    <property type="project" value="UniProtKB-SubCell"/>
</dbReference>
<evidence type="ECO:0000256" key="1">
    <source>
        <dbReference type="ARBA" id="ARBA00004173"/>
    </source>
</evidence>
<name>A0ABD3HE55_9MARC</name>
<evidence type="ECO:0000256" key="5">
    <source>
        <dbReference type="ARBA" id="ARBA00023128"/>
    </source>
</evidence>
<evidence type="ECO:0000313" key="8">
    <source>
        <dbReference type="Proteomes" id="UP001633002"/>
    </source>
</evidence>
<dbReference type="Gene3D" id="3.40.50.1820">
    <property type="entry name" value="alpha/beta hydrolase"/>
    <property type="match status" value="1"/>
</dbReference>
<reference evidence="7 8" key="1">
    <citation type="submission" date="2024-09" db="EMBL/GenBank/DDBJ databases">
        <title>Chromosome-scale assembly of Riccia sorocarpa.</title>
        <authorList>
            <person name="Paukszto L."/>
        </authorList>
    </citation>
    <scope>NUCLEOTIDE SEQUENCE [LARGE SCALE GENOMIC DNA]</scope>
    <source>
        <strain evidence="7">LP-2024</strain>
        <tissue evidence="7">Aerial parts of the thallus</tissue>
    </source>
</reference>
<dbReference type="PANTHER" id="PTHR48182">
    <property type="entry name" value="PROTEIN SERAC1"/>
    <property type="match status" value="1"/>
</dbReference>
<dbReference type="AlphaFoldDB" id="A0ABD3HE55"/>
<sequence>MSGFKVQIGHYADEVKKLNDEVYEIYAAVEDYPRVEVVFVHGVPEDESDPKPYLTTWSKREEGPDRCWLNTWLTSKTTEDLRLGRVLTVSYDCGVEKRDDSGNMDNFQIAENLTQSLIRWARVGQQSCPVVLVGHCLGGLVIKELCLEASRNVEAQNRHAAECRNFLMNVKGIFFYSPPHLGWSRSFSSEVQTGDMMESLQLLNKYTSRVNFHFEQLRKRYRWRTKGVGESNETKIFSSRDGESTMKKLIVEEASARGGCLDEFFVVADTDHFTICRPESTTSNSFLHLVRFLEDILKEV</sequence>
<protein>
    <submittedName>
        <fullName evidence="7">Uncharacterized protein</fullName>
    </submittedName>
</protein>
<accession>A0ABD3HE55</accession>
<dbReference type="GO" id="GO:0005739">
    <property type="term" value="C:mitochondrion"/>
    <property type="evidence" value="ECO:0007669"/>
    <property type="project" value="UniProtKB-SubCell"/>
</dbReference>
<dbReference type="PANTHER" id="PTHR48182:SF2">
    <property type="entry name" value="PROTEIN SERAC1"/>
    <property type="match status" value="1"/>
</dbReference>
<dbReference type="EMBL" id="JBJQOH010000004">
    <property type="protein sequence ID" value="KAL3689822.1"/>
    <property type="molecule type" value="Genomic_DNA"/>
</dbReference>
<keyword evidence="5" id="KW-0496">Mitochondrion</keyword>
<dbReference type="InterPro" id="IPR052374">
    <property type="entry name" value="SERAC1"/>
</dbReference>
<comment type="subcellular location">
    <subcellularLocation>
        <location evidence="2">Endoplasmic reticulum</location>
    </subcellularLocation>
    <subcellularLocation>
        <location evidence="3">Membrane</location>
    </subcellularLocation>
    <subcellularLocation>
        <location evidence="1">Mitochondrion</location>
    </subcellularLocation>
</comment>
<evidence type="ECO:0000256" key="3">
    <source>
        <dbReference type="ARBA" id="ARBA00004370"/>
    </source>
</evidence>
<comment type="caution">
    <text evidence="7">The sequence shown here is derived from an EMBL/GenBank/DDBJ whole genome shotgun (WGS) entry which is preliminary data.</text>
</comment>
<keyword evidence="4" id="KW-0256">Endoplasmic reticulum</keyword>
<keyword evidence="8" id="KW-1185">Reference proteome</keyword>